<dbReference type="EMBL" id="JACSPP010000027">
    <property type="protein sequence ID" value="MBD8040704.1"/>
    <property type="molecule type" value="Genomic_DNA"/>
</dbReference>
<dbReference type="Proteomes" id="UP000620874">
    <property type="component" value="Unassembled WGS sequence"/>
</dbReference>
<reference evidence="1 2" key="1">
    <citation type="submission" date="2020-08" db="EMBL/GenBank/DDBJ databases">
        <title>A Genomic Blueprint of the Chicken Gut Microbiome.</title>
        <authorList>
            <person name="Gilroy R."/>
            <person name="Ravi A."/>
            <person name="Getino M."/>
            <person name="Pursley I."/>
            <person name="Horton D.L."/>
            <person name="Alikhan N.-F."/>
            <person name="Baker D."/>
            <person name="Gharbi K."/>
            <person name="Hall N."/>
            <person name="Watson M."/>
            <person name="Adriaenssens E.M."/>
            <person name="Foster-Nyarko E."/>
            <person name="Jarju S."/>
            <person name="Secka A."/>
            <person name="Antonio M."/>
            <person name="Oren A."/>
            <person name="Chaudhuri R."/>
            <person name="La Ragione R.M."/>
            <person name="Hildebrand F."/>
            <person name="Pallen M.J."/>
        </authorList>
    </citation>
    <scope>NUCLEOTIDE SEQUENCE [LARGE SCALE GENOMIC DNA]</scope>
    <source>
        <strain evidence="1 2">Sa1CVN1</strain>
    </source>
</reference>
<protein>
    <submittedName>
        <fullName evidence="1">Uncharacterized protein</fullName>
    </submittedName>
</protein>
<evidence type="ECO:0000313" key="2">
    <source>
        <dbReference type="Proteomes" id="UP000620874"/>
    </source>
</evidence>
<organism evidence="1 2">
    <name type="scientific">Phocaeicola intestinalis</name>
    <dbReference type="NCBI Taxonomy" id="2762212"/>
    <lineage>
        <taxon>Bacteria</taxon>
        <taxon>Pseudomonadati</taxon>
        <taxon>Bacteroidota</taxon>
        <taxon>Bacteroidia</taxon>
        <taxon>Bacteroidales</taxon>
        <taxon>Bacteroidaceae</taxon>
        <taxon>Phocaeicola</taxon>
    </lineage>
</organism>
<dbReference type="RefSeq" id="WP_022040524.1">
    <property type="nucleotide sequence ID" value="NZ_JACSPP010000027.1"/>
</dbReference>
<evidence type="ECO:0000313" key="1">
    <source>
        <dbReference type="EMBL" id="MBD8040704.1"/>
    </source>
</evidence>
<name>A0ABR8Y9H0_9BACT</name>
<keyword evidence="2" id="KW-1185">Reference proteome</keyword>
<sequence>MDISEQSHKAIASALKEAIGRYRGNGEESVLTDIHLHPGQENGELVIYDDDDEVLARTVIAEWVNYEGDDFYTEIEPLLRAEVTALKEQGLLDKLSLMKPYSFVLVDDEKETVADLLLMDDNETLFLNDELLKGLDEELDAFLKDLLEK</sequence>
<comment type="caution">
    <text evidence="1">The sequence shown here is derived from an EMBL/GenBank/DDBJ whole genome shotgun (WGS) entry which is preliminary data.</text>
</comment>
<proteinExistence type="predicted"/>
<gene>
    <name evidence="1" type="ORF">H9625_09710</name>
</gene>
<accession>A0ABR8Y9H0</accession>